<dbReference type="InterPro" id="IPR029056">
    <property type="entry name" value="Ribokinase-like"/>
</dbReference>
<dbReference type="Gene3D" id="3.40.1190.20">
    <property type="match status" value="1"/>
</dbReference>
<evidence type="ECO:0000256" key="1">
    <source>
        <dbReference type="ARBA" id="ARBA00010688"/>
    </source>
</evidence>
<dbReference type="EC" id="2.7.1.56" evidence="8"/>
<feature type="domain" description="Carbohydrate kinase PfkB" evidence="7">
    <location>
        <begin position="25"/>
        <end position="288"/>
    </location>
</feature>
<dbReference type="KEGG" id="ahm:TL08_20350"/>
<evidence type="ECO:0000256" key="5">
    <source>
        <dbReference type="ARBA" id="ARBA00022840"/>
    </source>
</evidence>
<evidence type="ECO:0000256" key="4">
    <source>
        <dbReference type="ARBA" id="ARBA00022777"/>
    </source>
</evidence>
<evidence type="ECO:0000256" key="6">
    <source>
        <dbReference type="PIRNR" id="PIRNR000535"/>
    </source>
</evidence>
<dbReference type="Proteomes" id="UP000095210">
    <property type="component" value="Chromosome"/>
</dbReference>
<dbReference type="SUPFAM" id="SSF53613">
    <property type="entry name" value="Ribokinase-like"/>
    <property type="match status" value="1"/>
</dbReference>
<dbReference type="EMBL" id="CP014859">
    <property type="protein sequence ID" value="AOS64861.1"/>
    <property type="molecule type" value="Genomic_DNA"/>
</dbReference>
<proteinExistence type="inferred from homology"/>
<evidence type="ECO:0000259" key="7">
    <source>
        <dbReference type="Pfam" id="PF00294"/>
    </source>
</evidence>
<dbReference type="PANTHER" id="PTHR46566">
    <property type="entry name" value="1-PHOSPHOFRUCTOKINASE-RELATED"/>
    <property type="match status" value="1"/>
</dbReference>
<dbReference type="GO" id="GO:0008662">
    <property type="term" value="F:1-phosphofructokinase activity"/>
    <property type="evidence" value="ECO:0007669"/>
    <property type="project" value="UniProtKB-EC"/>
</dbReference>
<evidence type="ECO:0000313" key="8">
    <source>
        <dbReference type="EMBL" id="AOS64861.1"/>
    </source>
</evidence>
<dbReference type="PANTHER" id="PTHR46566:SF2">
    <property type="entry name" value="ATP-DEPENDENT 6-PHOSPHOFRUCTOKINASE ISOZYME 2"/>
    <property type="match status" value="1"/>
</dbReference>
<evidence type="ECO:0000256" key="3">
    <source>
        <dbReference type="ARBA" id="ARBA00022741"/>
    </source>
</evidence>
<dbReference type="InterPro" id="IPR017583">
    <property type="entry name" value="Tagatose/fructose_Pkinase"/>
</dbReference>
<keyword evidence="3" id="KW-0547">Nucleotide-binding</keyword>
<comment type="similarity">
    <text evidence="1">Belongs to the carbohydrate kinase PfkB family.</text>
</comment>
<dbReference type="PIRSF" id="PIRSF000535">
    <property type="entry name" value="1PFK/6PFK/LacC"/>
    <property type="match status" value="1"/>
</dbReference>
<dbReference type="GO" id="GO:0005524">
    <property type="term" value="F:ATP binding"/>
    <property type="evidence" value="ECO:0007669"/>
    <property type="project" value="UniProtKB-KW"/>
</dbReference>
<sequence length="316" mass="32655">MVTDNVMVFAPAPQLTVTIEDRGSEADLHLHAGGQGVWQARMIASLGVPVVLCAALGGETGAVLQHLILEDGLDLHAVSVGTRSGGYVHDRRGGVRRSIVEAPGEPLARHELDDLYELTLVHGLSARLSILSGPARLGTIPADTYRRLAADVTGNGGLVLVDLAGEQLDAALVGGVSIVKISHEELITDGRATDDDERSLIKAATELRAAGPEAVLISRAAKPSVVLLDDVVYAVHLPVLQPAENRGAGDSMAAGVAAALVRGDSLHEAVRLGAAAGAVNVIRRGLGTGGDESIEALAEKVELREIATVTRPVLGS</sequence>
<dbReference type="InterPro" id="IPR011611">
    <property type="entry name" value="PfkB_dom"/>
</dbReference>
<keyword evidence="9" id="KW-1185">Reference proteome</keyword>
<keyword evidence="2 6" id="KW-0808">Transferase</keyword>
<keyword evidence="4 8" id="KW-0418">Kinase</keyword>
<protein>
    <submittedName>
        <fullName evidence="8">Fructose-1-phosphate kinase/fructose-6-phosphate kinase</fullName>
        <ecNumber evidence="8">2.7.1.56</ecNumber>
    </submittedName>
</protein>
<organism evidence="8 9">
    <name type="scientific">Actinoalloteichus hymeniacidonis</name>
    <dbReference type="NCBI Taxonomy" id="340345"/>
    <lineage>
        <taxon>Bacteria</taxon>
        <taxon>Bacillati</taxon>
        <taxon>Actinomycetota</taxon>
        <taxon>Actinomycetes</taxon>
        <taxon>Pseudonocardiales</taxon>
        <taxon>Pseudonocardiaceae</taxon>
        <taxon>Actinoalloteichus</taxon>
    </lineage>
</organism>
<gene>
    <name evidence="8" type="ORF">TL08_20350</name>
</gene>
<name>A0AAC9N0F2_9PSEU</name>
<evidence type="ECO:0000313" key="9">
    <source>
        <dbReference type="Proteomes" id="UP000095210"/>
    </source>
</evidence>
<dbReference type="AlphaFoldDB" id="A0AAC9N0F2"/>
<dbReference type="RefSeq" id="WP_311734455.1">
    <property type="nucleotide sequence ID" value="NZ_CP014859.1"/>
</dbReference>
<keyword evidence="5" id="KW-0067">ATP-binding</keyword>
<evidence type="ECO:0000256" key="2">
    <source>
        <dbReference type="ARBA" id="ARBA00022679"/>
    </source>
</evidence>
<reference evidence="9" key="1">
    <citation type="submission" date="2016-03" db="EMBL/GenBank/DDBJ databases">
        <title>Complete genome sequence of the type strain Actinoalloteichus hymeniacidonis DSM 45092.</title>
        <authorList>
            <person name="Schaffert L."/>
            <person name="Albersmeier A."/>
            <person name="Winkler A."/>
            <person name="Kalinowski J."/>
            <person name="Zotchev S."/>
            <person name="Ruckert C."/>
        </authorList>
    </citation>
    <scope>NUCLEOTIDE SEQUENCE [LARGE SCALE GENOMIC DNA]</scope>
    <source>
        <strain evidence="9">HPA177(T) (DSM 45092(T))</strain>
    </source>
</reference>
<accession>A0AAC9N0F2</accession>
<dbReference type="Pfam" id="PF00294">
    <property type="entry name" value="PfkB"/>
    <property type="match status" value="1"/>
</dbReference>